<dbReference type="InterPro" id="IPR033932">
    <property type="entry name" value="YtcJ-like"/>
</dbReference>
<dbReference type="Pfam" id="PF07969">
    <property type="entry name" value="Amidohydro_3"/>
    <property type="match status" value="1"/>
</dbReference>
<protein>
    <submittedName>
        <fullName evidence="2">Amidohydrolase</fullName>
        <ecNumber evidence="2">3.5.-.-</ecNumber>
    </submittedName>
</protein>
<dbReference type="PANTHER" id="PTHR22642">
    <property type="entry name" value="IMIDAZOLONEPROPIONASE"/>
    <property type="match status" value="1"/>
</dbReference>
<dbReference type="Proteomes" id="UP001597383">
    <property type="component" value="Unassembled WGS sequence"/>
</dbReference>
<dbReference type="SUPFAM" id="SSF51556">
    <property type="entry name" value="Metallo-dependent hydrolases"/>
    <property type="match status" value="1"/>
</dbReference>
<proteinExistence type="predicted"/>
<dbReference type="EMBL" id="JBHUHQ010000015">
    <property type="protein sequence ID" value="MFD2044477.1"/>
    <property type="molecule type" value="Genomic_DNA"/>
</dbReference>
<dbReference type="CDD" id="cd01300">
    <property type="entry name" value="YtcJ_like"/>
    <property type="match status" value="1"/>
</dbReference>
<dbReference type="EC" id="3.5.-.-" evidence="2"/>
<dbReference type="InterPro" id="IPR013108">
    <property type="entry name" value="Amidohydro_3"/>
</dbReference>
<reference evidence="3" key="1">
    <citation type="journal article" date="2019" name="Int. J. Syst. Evol. Microbiol.">
        <title>The Global Catalogue of Microorganisms (GCM) 10K type strain sequencing project: providing services to taxonomists for standard genome sequencing and annotation.</title>
        <authorList>
            <consortium name="The Broad Institute Genomics Platform"/>
            <consortium name="The Broad Institute Genome Sequencing Center for Infectious Disease"/>
            <person name="Wu L."/>
            <person name="Ma J."/>
        </authorList>
    </citation>
    <scope>NUCLEOTIDE SEQUENCE [LARGE SCALE GENOMIC DNA]</scope>
    <source>
        <strain evidence="3">R28</strain>
    </source>
</reference>
<dbReference type="GO" id="GO:0016787">
    <property type="term" value="F:hydrolase activity"/>
    <property type="evidence" value="ECO:0007669"/>
    <property type="project" value="UniProtKB-KW"/>
</dbReference>
<organism evidence="2 3">
    <name type="scientific">Ornithinibacillus salinisoli</name>
    <dbReference type="NCBI Taxonomy" id="1848459"/>
    <lineage>
        <taxon>Bacteria</taxon>
        <taxon>Bacillati</taxon>
        <taxon>Bacillota</taxon>
        <taxon>Bacilli</taxon>
        <taxon>Bacillales</taxon>
        <taxon>Bacillaceae</taxon>
        <taxon>Ornithinibacillus</taxon>
    </lineage>
</organism>
<dbReference type="Gene3D" id="3.20.20.140">
    <property type="entry name" value="Metal-dependent hydrolases"/>
    <property type="match status" value="1"/>
</dbReference>
<dbReference type="InterPro" id="IPR011059">
    <property type="entry name" value="Metal-dep_hydrolase_composite"/>
</dbReference>
<accession>A0ABW4VY03</accession>
<keyword evidence="3" id="KW-1185">Reference proteome</keyword>
<gene>
    <name evidence="2" type="ORF">ACFSJF_09380</name>
</gene>
<comment type="caution">
    <text evidence="2">The sequence shown here is derived from an EMBL/GenBank/DDBJ whole genome shotgun (WGS) entry which is preliminary data.</text>
</comment>
<evidence type="ECO:0000313" key="3">
    <source>
        <dbReference type="Proteomes" id="UP001597383"/>
    </source>
</evidence>
<name>A0ABW4VY03_9BACI</name>
<dbReference type="PANTHER" id="PTHR22642:SF2">
    <property type="entry name" value="PROTEIN LONG AFTER FAR-RED 3"/>
    <property type="match status" value="1"/>
</dbReference>
<evidence type="ECO:0000313" key="2">
    <source>
        <dbReference type="EMBL" id="MFD2044477.1"/>
    </source>
</evidence>
<dbReference type="SUPFAM" id="SSF51338">
    <property type="entry name" value="Composite domain of metallo-dependent hydrolases"/>
    <property type="match status" value="1"/>
</dbReference>
<dbReference type="Gene3D" id="3.10.310.70">
    <property type="match status" value="1"/>
</dbReference>
<feature type="domain" description="Amidohydrolase 3" evidence="1">
    <location>
        <begin position="55"/>
        <end position="546"/>
    </location>
</feature>
<dbReference type="InterPro" id="IPR032466">
    <property type="entry name" value="Metal_Hydrolase"/>
</dbReference>
<dbReference type="Gene3D" id="2.30.40.10">
    <property type="entry name" value="Urease, subunit C, domain 1"/>
    <property type="match status" value="1"/>
</dbReference>
<keyword evidence="2" id="KW-0378">Hydrolase</keyword>
<sequence>MSNIDLIIKNANIITVDENNTRAGSLAVMNGRIKKIWTQPEPPLHEVDLASSTKTLDLQGKTLMPGFIDTHNHLLMYAQFRKQANCSTPPNKNISDILQRVKELADKTSEGEWVMGWGYDDTLLEEKRHPTREELDNIAPNHPVFLRHISVHFAVANSKALELAGVNEETPDPKGGHFGRNENGKLDGVLHELPALDPVQAIIPDPSVDDLAALIGEASQDYLAQGITTSSDAGVGLDQGKVELEAHIKASANGDNPLRMRLMILHHLLSEQGPFHKYSAQKLDEEIKQRTNGKATLDSAKHFQDGSIQGMTGALRKPYHNDSNVYGELLNDQEDFNDEVQNLHERGFRVTIHGNGDRAIGSILDAYENALKIAPRTDHRHRIEHVQTATPDDLDRFKRLDVAASFFINHVYYWGDRHKNIFLGPERSERINPLADASERKLLYTLHSDCPITPISPIFSIWAAVNRVTREGHVLGKDQRISLEKALRTMTIDGAKLNFDEKNTGSIEVGKLADFVVLEADLYEIDPIEIKDVRILATFIGGKEIYHKI</sequence>
<evidence type="ECO:0000259" key="1">
    <source>
        <dbReference type="Pfam" id="PF07969"/>
    </source>
</evidence>
<dbReference type="RefSeq" id="WP_377556292.1">
    <property type="nucleotide sequence ID" value="NZ_JBHUHQ010000015.1"/>
</dbReference>